<dbReference type="InterPro" id="IPR000408">
    <property type="entry name" value="Reg_chr_condens"/>
</dbReference>
<dbReference type="PROSITE" id="PS51318">
    <property type="entry name" value="TAT"/>
    <property type="match status" value="1"/>
</dbReference>
<dbReference type="GO" id="GO:0005975">
    <property type="term" value="P:carbohydrate metabolic process"/>
    <property type="evidence" value="ECO:0007669"/>
    <property type="project" value="UniProtKB-ARBA"/>
</dbReference>
<keyword evidence="3 7" id="KW-0732">Signal</keyword>
<evidence type="ECO:0000256" key="5">
    <source>
        <dbReference type="SAM" id="MobiDB-lite"/>
    </source>
</evidence>
<dbReference type="InterPro" id="IPR013783">
    <property type="entry name" value="Ig-like_fold"/>
</dbReference>
<feature type="compositionally biased region" description="Basic and acidic residues" evidence="5">
    <location>
        <begin position="345"/>
        <end position="358"/>
    </location>
</feature>
<keyword evidence="6" id="KW-0472">Membrane</keyword>
<dbReference type="SUPFAM" id="SSF117074">
    <property type="entry name" value="Hypothetical protein PA1324"/>
    <property type="match status" value="2"/>
</dbReference>
<keyword evidence="6" id="KW-1133">Transmembrane helix</keyword>
<feature type="domain" description="SD-repeat containing protein B" evidence="8">
    <location>
        <begin position="1978"/>
        <end position="2096"/>
    </location>
</feature>
<gene>
    <name evidence="10" type="ORF">EMO91_07090</name>
</gene>
<dbReference type="InterPro" id="IPR009091">
    <property type="entry name" value="RCC1/BLIP-II"/>
</dbReference>
<dbReference type="InterPro" id="IPR006311">
    <property type="entry name" value="TAT_signal"/>
</dbReference>
<dbReference type="Pfam" id="PF00415">
    <property type="entry name" value="RCC1"/>
    <property type="match status" value="2"/>
</dbReference>
<protein>
    <recommendedName>
        <fullName evidence="12">RCC1 repeat-containing protein</fullName>
    </recommendedName>
</protein>
<feature type="domain" description="RCC1-like" evidence="9">
    <location>
        <begin position="1266"/>
        <end position="1461"/>
    </location>
</feature>
<feature type="transmembrane region" description="Helical" evidence="6">
    <location>
        <begin position="2110"/>
        <end position="2133"/>
    </location>
</feature>
<keyword evidence="6" id="KW-0812">Transmembrane</keyword>
<evidence type="ECO:0000256" key="2">
    <source>
        <dbReference type="ARBA" id="ARBA00022525"/>
    </source>
</evidence>
<dbReference type="PRINTS" id="PR00633">
    <property type="entry name" value="RCCNDNSATION"/>
</dbReference>
<proteinExistence type="predicted"/>
<feature type="region of interest" description="Disordered" evidence="5">
    <location>
        <begin position="2046"/>
        <end position="2097"/>
    </location>
</feature>
<feature type="compositionally biased region" description="Polar residues" evidence="5">
    <location>
        <begin position="1468"/>
        <end position="1493"/>
    </location>
</feature>
<name>A0A5M9ZL09_9BIFI</name>
<dbReference type="GO" id="GO:0005576">
    <property type="term" value="C:extracellular region"/>
    <property type="evidence" value="ECO:0007669"/>
    <property type="project" value="UniProtKB-SubCell"/>
</dbReference>
<dbReference type="EMBL" id="RZUH01000004">
    <property type="protein sequence ID" value="KAA8828195.1"/>
    <property type="molecule type" value="Genomic_DNA"/>
</dbReference>
<dbReference type="RefSeq" id="WP_150379363.1">
    <property type="nucleotide sequence ID" value="NZ_RZUH01000004.1"/>
</dbReference>
<feature type="domain" description="SD-repeat containing protein B" evidence="8">
    <location>
        <begin position="938"/>
        <end position="1026"/>
    </location>
</feature>
<dbReference type="Gene3D" id="2.60.40.10">
    <property type="entry name" value="Immunoglobulins"/>
    <property type="match status" value="2"/>
</dbReference>
<evidence type="ECO:0000256" key="3">
    <source>
        <dbReference type="ARBA" id="ARBA00022729"/>
    </source>
</evidence>
<dbReference type="SUPFAM" id="SSF50985">
    <property type="entry name" value="RCC1/BLIP-II"/>
    <property type="match status" value="3"/>
</dbReference>
<evidence type="ECO:0000256" key="7">
    <source>
        <dbReference type="SAM" id="SignalP"/>
    </source>
</evidence>
<evidence type="ECO:0008006" key="12">
    <source>
        <dbReference type="Google" id="ProtNLM"/>
    </source>
</evidence>
<feature type="region of interest" description="Disordered" evidence="5">
    <location>
        <begin position="1468"/>
        <end position="1497"/>
    </location>
</feature>
<feature type="region of interest" description="Disordered" evidence="5">
    <location>
        <begin position="321"/>
        <end position="362"/>
    </location>
</feature>
<organism evidence="10 11">
    <name type="scientific">Bifidobacterium myosotis</name>
    <dbReference type="NCBI Taxonomy" id="1630166"/>
    <lineage>
        <taxon>Bacteria</taxon>
        <taxon>Bacillati</taxon>
        <taxon>Actinomycetota</taxon>
        <taxon>Actinomycetes</taxon>
        <taxon>Bifidobacteriales</taxon>
        <taxon>Bifidobacteriaceae</taxon>
        <taxon>Bifidobacterium</taxon>
    </lineage>
</organism>
<evidence type="ECO:0000313" key="10">
    <source>
        <dbReference type="EMBL" id="KAA8828195.1"/>
    </source>
</evidence>
<dbReference type="InterPro" id="IPR033764">
    <property type="entry name" value="Sdr_B"/>
</dbReference>
<reference evidence="10 11" key="1">
    <citation type="journal article" date="2019" name="Syst. Appl. Microbiol.">
        <title>Characterization of Bifidobacterium species in feaces of the Egyptian fruit bat: Description of B. vespertilionis sp. nov. and B. rousetti sp. nov.</title>
        <authorList>
            <person name="Modesto M."/>
            <person name="Satti M."/>
            <person name="Watanabe K."/>
            <person name="Puglisi E."/>
            <person name="Morelli L."/>
            <person name="Huang C.-H."/>
            <person name="Liou J.-S."/>
            <person name="Miyashita M."/>
            <person name="Tamura T."/>
            <person name="Saito S."/>
            <person name="Mori K."/>
            <person name="Huang L."/>
            <person name="Sciavilla P."/>
            <person name="Sandri C."/>
            <person name="Spiezio C."/>
            <person name="Vitali F."/>
            <person name="Cavalieri D."/>
            <person name="Perpetuini G."/>
            <person name="Tofalo R."/>
            <person name="Bonetti A."/>
            <person name="Arita M."/>
            <person name="Mattarelli P."/>
        </authorList>
    </citation>
    <scope>NUCLEOTIDE SEQUENCE [LARGE SCALE GENOMIC DNA]</scope>
    <source>
        <strain evidence="10 11">RST17</strain>
    </source>
</reference>
<feature type="domain" description="RCC1-like" evidence="9">
    <location>
        <begin position="1518"/>
        <end position="1815"/>
    </location>
</feature>
<comment type="caution">
    <text evidence="10">The sequence shown here is derived from an EMBL/GenBank/DDBJ whole genome shotgun (WGS) entry which is preliminary data.</text>
</comment>
<dbReference type="InterPro" id="IPR051210">
    <property type="entry name" value="Ub_ligase/GEF_domain"/>
</dbReference>
<dbReference type="Pfam" id="PF17210">
    <property type="entry name" value="SdrD_B"/>
    <property type="match status" value="2"/>
</dbReference>
<evidence type="ECO:0000259" key="8">
    <source>
        <dbReference type="Pfam" id="PF17210"/>
    </source>
</evidence>
<dbReference type="PROSITE" id="PS00626">
    <property type="entry name" value="RCC1_2"/>
    <property type="match status" value="4"/>
</dbReference>
<evidence type="ECO:0000256" key="1">
    <source>
        <dbReference type="ARBA" id="ARBA00004613"/>
    </source>
</evidence>
<dbReference type="InterPro" id="IPR058923">
    <property type="entry name" value="RCC1-like_dom"/>
</dbReference>
<dbReference type="Gene3D" id="2.130.10.30">
    <property type="entry name" value="Regulator of chromosome condensation 1/beta-lactamase-inhibitor protein II"/>
    <property type="match status" value="4"/>
</dbReference>
<feature type="compositionally biased region" description="Basic and acidic residues" evidence="5">
    <location>
        <begin position="1914"/>
        <end position="1925"/>
    </location>
</feature>
<dbReference type="Proteomes" id="UP000410049">
    <property type="component" value="Unassembled WGS sequence"/>
</dbReference>
<keyword evidence="2" id="KW-0964">Secreted</keyword>
<dbReference type="PANTHER" id="PTHR22870:SF408">
    <property type="entry name" value="OS09G0560450 PROTEIN"/>
    <property type="match status" value="1"/>
</dbReference>
<feature type="signal peptide" evidence="7">
    <location>
        <begin position="1"/>
        <end position="34"/>
    </location>
</feature>
<evidence type="ECO:0000259" key="9">
    <source>
        <dbReference type="Pfam" id="PF25390"/>
    </source>
</evidence>
<evidence type="ECO:0000256" key="4">
    <source>
        <dbReference type="ARBA" id="ARBA00022737"/>
    </source>
</evidence>
<comment type="subcellular location">
    <subcellularLocation>
        <location evidence="1">Secreted</location>
    </subcellularLocation>
</comment>
<feature type="chain" id="PRO_5024315432" description="RCC1 repeat-containing protein" evidence="7">
    <location>
        <begin position="35"/>
        <end position="2142"/>
    </location>
</feature>
<dbReference type="PANTHER" id="PTHR22870">
    <property type="entry name" value="REGULATOR OF CHROMOSOME CONDENSATION"/>
    <property type="match status" value="1"/>
</dbReference>
<dbReference type="PROSITE" id="PS50012">
    <property type="entry name" value="RCC1_3"/>
    <property type="match status" value="13"/>
</dbReference>
<evidence type="ECO:0000313" key="11">
    <source>
        <dbReference type="Proteomes" id="UP000410049"/>
    </source>
</evidence>
<feature type="region of interest" description="Disordered" evidence="5">
    <location>
        <begin position="1909"/>
        <end position="1930"/>
    </location>
</feature>
<sequence>MNVPITRRIAAGIAALAALGAGLTAGTQPVPAAAAEPRPAYAVARLTRTADGTGHGTAAQTFVNSDNGFAVGDDTPDDGVVSSGDTVEYSLKLSFTAAAKRQVRVAWDLTGAPYLTAGDAVAGYCQSGQLVTAKRDGNACVYTVPAGAVETLDQRLVLTAKDTGGTAVKGQKPKLTVSRVGETGSEVNYPADETTVVSAPAADLVVDNGGLDNGTERRAQWAGTGSLTGRFDLRVRALTYPGYTTTHGASTTGAWAATIDVSKWPADTTWTMDGTELKPSNGLLRVENKTGDRSLSWTMPAKDVADMKESDMRSWDIRVSPDKASFQSSGGTDALPNMGTGGEPGYDRGRDETTRDPRTGAVAGYPYANNDWSRGVVIRPDRPQGYIYWKELSRPWTPGHTIFDPEMREYDEASGSQTVYHSSGDKVAEQTQTTTLLGTLAHNITGLTPGSHPTMQDTWDPAEQQWEGGLKVVQGDGGLTAGTDYTPYYTYDDPTSKTARWHDGIPADDDHKVRAVRFEFNQNAGVAYGPGAGEVHVTFRTRAIASTAKGNVMAEDRMYAAVQSTGGGLSQGVDDDYVWIVAPRNPSALIDGTVAVTDGDGRARTDGARPGDTASYTIRPSMAGIQLSGTALKPTVTMSYPNGVLNPVSDDGDWTMTVNGTGKDRTLTFTLNTNDGRTTPDLSADGGATLPAIRWHGTVSNRAAGTVTGAATLTADVDANGVVPAHKGVRSNSAAMTFTVDDTAGESGVLTADKAKVEIDDPITYTFNVYAKGAGRTGTADTVIHTPSNDDKRLLGENNGGLDGSWNEYDRGSSKYHGTWRLDSPVALNAENSTKTDVLYSTTVVWTDDPKDYTWKAWEALTDTEKASITAVRVTSAFENGADGAMPVAAANGVIAIAPTGNARYDQYNMWPGRTRFSDGHAMGNLPWADRTLVVAGSISGTVWWDRDENTVMDDGEERIGGVEVSLWSVDDKGNHVGDKPLRTMKTDGKDGSYMFDMLHSGGYKTEVKRNEGETTGDGVQTKVTTYYSQQKDVANTYSWNWRLRKHARDDSDRIGLGVGQNQTRVDFGYAKPDPKATLDKTQTKLDCGDEECTVNWDVKVTNDGKTTGKLPNGKTVKTLVAGSSHSLALDADGHLWAWGNNGSGQLGDGTTDKRHEPTEITSGRTYTQVAAGSGFSLALDSDGHLWAWGWNYYGQLGDGTTDGRLEPTEITPGRTYVQVTADHYHSLALDADGHLWAWGWNGYGQLGDGTTIDRHKPKEITPGRTYTQVSVSNVHSLALDADGHLWAWGYNDDGRLGDGTTIDRHEPKEITPDRTYTQVAAGLGFSLALDADGHLWAWGYNDDGRLGDGTTISRLKPTAITPDRTYTQVAAGSYHSLALDSDGHLWAWGNNGSGQLGDGTTDERHEPKEITPGRTYTQLAGDTHSLALDADGHLWAWGNNGSGQLGDGTTIERHEPTAIAPTMTWLSGVQTPSDDSPTSAGTAPFPTSSTLTDRMPDAVTDVKASVGTVSRTEGTLARFKQVSAGDSHSLALDTDGHLWAWGNNGNGQLGNGTTDERHKPVEITPERTYTQVAAGHGFSLALDSDGHLWAWGNNSNGQLGDGTTDDWHEPKEITPDRAYTQVSAGFYYSLALDSDGHLWAWGYNESGELGDGTTDERHESKEITPERTYTQVAAGDRHSLALDSDGHLWAWGNNSNGQLGDGTTDQRLDPTEITPGRTYTQVSAGSYHSLALDVDGHLWVWGSNYKGQLGDGTTDDRHEPKEITPDRTYTQVSAGSYYSLALDADGHLWAWGYNESGELGDGTTVERHEPTPIPVVSPGVDTDPTAIPIDPVSTSSDGSDTTRVYNLPYTVNPGGYVIYHFTGTVARGADPVTITNQSWFDSPDTPYAVAPQSGGRVTQGVPHAIGRASAAPDKPDPTKLDASSHDVTGNASCMTGSDYSKPDMEHWFSTSNEDSCDQVGAVIPALSKPAAVRGSIAGLYWRDADRDGVRSAAETERIAGRSVVLEDMDGNQLKTTTTGVDGSYRFDGLPLDSYRIRFSRVPRAGFTTPDANDRTPASDGSSDDSDAGVGDDYGMGTPTITLTQATPDRDHIDAGVTPDRSWTDALPHAGALALPFILLVSVAAMAGAVVLLRPKAAASGR</sequence>
<keyword evidence="4" id="KW-0677">Repeat</keyword>
<dbReference type="Pfam" id="PF25390">
    <property type="entry name" value="WD40_RLD"/>
    <property type="match status" value="2"/>
</dbReference>
<accession>A0A5M9ZL09</accession>
<evidence type="ECO:0000256" key="6">
    <source>
        <dbReference type="SAM" id="Phobius"/>
    </source>
</evidence>